<dbReference type="OrthoDB" id="359414at2"/>
<dbReference type="Proteomes" id="UP000072421">
    <property type="component" value="Chromosome"/>
</dbReference>
<accession>A0A127PAP2</accession>
<evidence type="ECO:0000313" key="2">
    <source>
        <dbReference type="EMBL" id="AMO94890.1"/>
    </source>
</evidence>
<dbReference type="InterPro" id="IPR000182">
    <property type="entry name" value="GNAT_dom"/>
</dbReference>
<organism evidence="2">
    <name type="scientific">Collimonas fungivorans</name>
    <dbReference type="NCBI Taxonomy" id="158899"/>
    <lineage>
        <taxon>Bacteria</taxon>
        <taxon>Pseudomonadati</taxon>
        <taxon>Pseudomonadota</taxon>
        <taxon>Betaproteobacteria</taxon>
        <taxon>Burkholderiales</taxon>
        <taxon>Oxalobacteraceae</taxon>
        <taxon>Collimonas</taxon>
    </lineage>
</organism>
<reference evidence="2 3" key="1">
    <citation type="submission" date="2015-11" db="EMBL/GenBank/DDBJ databases">
        <title>Exploring the genomic traits of fungus-feeding bacterial genus Collimonas.</title>
        <authorList>
            <person name="Song C."/>
            <person name="Schmidt R."/>
            <person name="de Jager V."/>
            <person name="Krzyzanowska D."/>
            <person name="Jongedijk E."/>
            <person name="Cankar K."/>
            <person name="Beekwilder J."/>
            <person name="van Veen A."/>
            <person name="de Boer W."/>
            <person name="van Veen J.A."/>
            <person name="Garbeva P."/>
        </authorList>
    </citation>
    <scope>NUCLEOTIDE SEQUENCE [LARGE SCALE GENOMIC DNA]</scope>
    <source>
        <strain evidence="2 3">Ter6</strain>
    </source>
</reference>
<feature type="domain" description="N-acetyltransferase" evidence="1">
    <location>
        <begin position="1"/>
        <end position="166"/>
    </location>
</feature>
<dbReference type="InterPro" id="IPR016181">
    <property type="entry name" value="Acyl_CoA_acyltransferase"/>
</dbReference>
<sequence length="166" mass="18034">MSVKDIPAVMQIQAECYPPLMLESEAVFRARLALTPATCWIWSGHGEDAGAYLFSYPSSKDAITALDHPFKIPAAPDCLYLHDLAVAPAARGRRAANTLVATALEHARTNGLRWSALVSVQQSQPFWSALGYAPVEVLHSPARENLASYQQPAGLADAVYMLQRLA</sequence>
<dbReference type="EMBL" id="CP013232">
    <property type="protein sequence ID" value="AMO94890.1"/>
    <property type="molecule type" value="Genomic_DNA"/>
</dbReference>
<evidence type="ECO:0000259" key="1">
    <source>
        <dbReference type="PROSITE" id="PS51186"/>
    </source>
</evidence>
<dbReference type="Pfam" id="PF00583">
    <property type="entry name" value="Acetyltransf_1"/>
    <property type="match status" value="1"/>
</dbReference>
<dbReference type="GO" id="GO:0016747">
    <property type="term" value="F:acyltransferase activity, transferring groups other than amino-acyl groups"/>
    <property type="evidence" value="ECO:0007669"/>
    <property type="project" value="InterPro"/>
</dbReference>
<name>A0A127PAP2_9BURK</name>
<dbReference type="Gene3D" id="3.40.630.30">
    <property type="match status" value="1"/>
</dbReference>
<dbReference type="SUPFAM" id="SSF55729">
    <property type="entry name" value="Acyl-CoA N-acyltransferases (Nat)"/>
    <property type="match status" value="1"/>
</dbReference>
<dbReference type="AlphaFoldDB" id="A0A127PAP2"/>
<keyword evidence="2" id="KW-0808">Transferase</keyword>
<dbReference type="PATRIC" id="fig|158899.10.peg.2200"/>
<proteinExistence type="predicted"/>
<dbReference type="PROSITE" id="PS51186">
    <property type="entry name" value="GNAT"/>
    <property type="match status" value="1"/>
</dbReference>
<evidence type="ECO:0000313" key="3">
    <source>
        <dbReference type="Proteomes" id="UP000072421"/>
    </source>
</evidence>
<gene>
    <name evidence="2" type="ORF">CFter6_2202</name>
</gene>
<protein>
    <submittedName>
        <fullName evidence="2">Acetyltransferase family protein</fullName>
    </submittedName>
</protein>